<accession>A0A8J3FY35</accession>
<dbReference type="EMBL" id="BMMK01000022">
    <property type="protein sequence ID" value="GGM68421.1"/>
    <property type="molecule type" value="Genomic_DNA"/>
</dbReference>
<comment type="caution">
    <text evidence="1">The sequence shown here is derived from an EMBL/GenBank/DDBJ whole genome shotgun (WGS) entry which is preliminary data.</text>
</comment>
<name>A0A8J3FY35_9PSEU</name>
<sequence>MRLLPRELADVADIRWNQDFVQLIPKPPLKNVSGVFSTCDPELSMLSGRDIVKESPWRNDFVVRLDDKASIIAG</sequence>
<gene>
    <name evidence="1" type="ORF">GCM10012275_43630</name>
</gene>
<dbReference type="Proteomes" id="UP000637578">
    <property type="component" value="Unassembled WGS sequence"/>
</dbReference>
<evidence type="ECO:0000313" key="2">
    <source>
        <dbReference type="Proteomes" id="UP000637578"/>
    </source>
</evidence>
<reference evidence="1" key="2">
    <citation type="submission" date="2020-09" db="EMBL/GenBank/DDBJ databases">
        <authorList>
            <person name="Sun Q."/>
            <person name="Zhou Y."/>
        </authorList>
    </citation>
    <scope>NUCLEOTIDE SEQUENCE</scope>
    <source>
        <strain evidence="1">CGMCC 4.5737</strain>
    </source>
</reference>
<reference evidence="1" key="1">
    <citation type="journal article" date="2014" name="Int. J. Syst. Evol. Microbiol.">
        <title>Complete genome sequence of Corynebacterium casei LMG S-19264T (=DSM 44701T), isolated from a smear-ripened cheese.</title>
        <authorList>
            <consortium name="US DOE Joint Genome Institute (JGI-PGF)"/>
            <person name="Walter F."/>
            <person name="Albersmeier A."/>
            <person name="Kalinowski J."/>
            <person name="Ruckert C."/>
        </authorList>
    </citation>
    <scope>NUCLEOTIDE SEQUENCE</scope>
    <source>
        <strain evidence="1">CGMCC 4.5737</strain>
    </source>
</reference>
<keyword evidence="2" id="KW-1185">Reference proteome</keyword>
<proteinExistence type="predicted"/>
<dbReference type="AlphaFoldDB" id="A0A8J3FY35"/>
<evidence type="ECO:0000313" key="1">
    <source>
        <dbReference type="EMBL" id="GGM68421.1"/>
    </source>
</evidence>
<protein>
    <submittedName>
        <fullName evidence="1">Uncharacterized protein</fullName>
    </submittedName>
</protein>
<organism evidence="1 2">
    <name type="scientific">Longimycelium tulufanense</name>
    <dbReference type="NCBI Taxonomy" id="907463"/>
    <lineage>
        <taxon>Bacteria</taxon>
        <taxon>Bacillati</taxon>
        <taxon>Actinomycetota</taxon>
        <taxon>Actinomycetes</taxon>
        <taxon>Pseudonocardiales</taxon>
        <taxon>Pseudonocardiaceae</taxon>
        <taxon>Longimycelium</taxon>
    </lineage>
</organism>